<dbReference type="AlphaFoldDB" id="R7V9P0"/>
<organism evidence="3">
    <name type="scientific">Capitella teleta</name>
    <name type="common">Polychaete worm</name>
    <dbReference type="NCBI Taxonomy" id="283909"/>
    <lineage>
        <taxon>Eukaryota</taxon>
        <taxon>Metazoa</taxon>
        <taxon>Spiralia</taxon>
        <taxon>Lophotrochozoa</taxon>
        <taxon>Annelida</taxon>
        <taxon>Polychaeta</taxon>
        <taxon>Sedentaria</taxon>
        <taxon>Scolecida</taxon>
        <taxon>Capitellidae</taxon>
        <taxon>Capitella</taxon>
    </lineage>
</organism>
<gene>
    <name evidence="3" type="ORF">CAPTEDRAFT_52768</name>
</gene>
<dbReference type="HOGENOM" id="CLU_1100759_0_0_1"/>
<sequence length="253" mass="28979">EVKSLQDKLKQSEMKLAEQRNQNQSLRNEVKVFQKVLNQEIGENIPVQSLLTGTSGWRGRAQQIIALQKKVNELKCQLGEVKSKRSDLELDADLEDQFMGSASSRLTASSVDIRGRKNVQRMEKERKEAQERMLNEMKALEQDHETLKGKFDATKARNKILSNEVKAMKQQVTTLIDKGKHDDELVSALLKQQEQLKLSIEANTEKQRELENVKKDTLHKLSTKSLQENNIVEQLKAIVAEKEAKVHQLEQDL</sequence>
<feature type="compositionally biased region" description="Basic and acidic residues" evidence="2">
    <location>
        <begin position="1"/>
        <end position="18"/>
    </location>
</feature>
<keyword evidence="5" id="KW-1185">Reference proteome</keyword>
<reference evidence="3 5" key="2">
    <citation type="journal article" date="2013" name="Nature">
        <title>Insights into bilaterian evolution from three spiralian genomes.</title>
        <authorList>
            <person name="Simakov O."/>
            <person name="Marletaz F."/>
            <person name="Cho S.J."/>
            <person name="Edsinger-Gonzales E."/>
            <person name="Havlak P."/>
            <person name="Hellsten U."/>
            <person name="Kuo D.H."/>
            <person name="Larsson T."/>
            <person name="Lv J."/>
            <person name="Arendt D."/>
            <person name="Savage R."/>
            <person name="Osoegawa K."/>
            <person name="de Jong P."/>
            <person name="Grimwood J."/>
            <person name="Chapman J.A."/>
            <person name="Shapiro H."/>
            <person name="Aerts A."/>
            <person name="Otillar R.P."/>
            <person name="Terry A.Y."/>
            <person name="Boore J.L."/>
            <person name="Grigoriev I.V."/>
            <person name="Lindberg D.R."/>
            <person name="Seaver E.C."/>
            <person name="Weisblat D.A."/>
            <person name="Putnam N.H."/>
            <person name="Rokhsar D.S."/>
        </authorList>
    </citation>
    <scope>NUCLEOTIDE SEQUENCE</scope>
    <source>
        <strain evidence="3 5">I ESC-2004</strain>
    </source>
</reference>
<dbReference type="GO" id="GO:0034451">
    <property type="term" value="C:centriolar satellite"/>
    <property type="evidence" value="ECO:0007669"/>
    <property type="project" value="TreeGrafter"/>
</dbReference>
<dbReference type="EMBL" id="AMQN01004530">
    <property type="status" value="NOT_ANNOTATED_CDS"/>
    <property type="molecule type" value="Genomic_DNA"/>
</dbReference>
<accession>R7V9P0</accession>
<evidence type="ECO:0000313" key="3">
    <source>
        <dbReference type="EMBL" id="ELU15563.1"/>
    </source>
</evidence>
<dbReference type="EMBL" id="KB293746">
    <property type="protein sequence ID" value="ELU15563.1"/>
    <property type="molecule type" value="Genomic_DNA"/>
</dbReference>
<evidence type="ECO:0000256" key="2">
    <source>
        <dbReference type="SAM" id="MobiDB-lite"/>
    </source>
</evidence>
<feature type="non-terminal residue" evidence="3">
    <location>
        <position position="1"/>
    </location>
</feature>
<feature type="coiled-coil region" evidence="1">
    <location>
        <begin position="119"/>
        <end position="178"/>
    </location>
</feature>
<dbReference type="EnsemblMetazoa" id="CapteT52768">
    <property type="protein sequence ID" value="CapteP52768"/>
    <property type="gene ID" value="CapteG52768"/>
</dbReference>
<feature type="non-terminal residue" evidence="3">
    <location>
        <position position="253"/>
    </location>
</feature>
<feature type="coiled-coil region" evidence="1">
    <location>
        <begin position="64"/>
        <end position="91"/>
    </location>
</feature>
<dbReference type="STRING" id="283909.R7V9P0"/>
<dbReference type="OMA" id="CHELNTM"/>
<dbReference type="Proteomes" id="UP000014760">
    <property type="component" value="Unassembled WGS sequence"/>
</dbReference>
<dbReference type="GO" id="GO:0031122">
    <property type="term" value="P:cytoplasmic microtubule organization"/>
    <property type="evidence" value="ECO:0007669"/>
    <property type="project" value="TreeGrafter"/>
</dbReference>
<dbReference type="InterPro" id="IPR038929">
    <property type="entry name" value="CCDC13"/>
</dbReference>
<dbReference type="GO" id="GO:1905515">
    <property type="term" value="P:non-motile cilium assembly"/>
    <property type="evidence" value="ECO:0007669"/>
    <property type="project" value="TreeGrafter"/>
</dbReference>
<evidence type="ECO:0000313" key="4">
    <source>
        <dbReference type="EnsemblMetazoa" id="CapteP52768"/>
    </source>
</evidence>
<reference evidence="5" key="1">
    <citation type="submission" date="2012-12" db="EMBL/GenBank/DDBJ databases">
        <authorList>
            <person name="Hellsten U."/>
            <person name="Grimwood J."/>
            <person name="Chapman J.A."/>
            <person name="Shapiro H."/>
            <person name="Aerts A."/>
            <person name="Otillar R.P."/>
            <person name="Terry A.Y."/>
            <person name="Boore J.L."/>
            <person name="Simakov O."/>
            <person name="Marletaz F."/>
            <person name="Cho S.-J."/>
            <person name="Edsinger-Gonzales E."/>
            <person name="Havlak P."/>
            <person name="Kuo D.-H."/>
            <person name="Larsson T."/>
            <person name="Lv J."/>
            <person name="Arendt D."/>
            <person name="Savage R."/>
            <person name="Osoegawa K."/>
            <person name="de Jong P."/>
            <person name="Lindberg D.R."/>
            <person name="Seaver E.C."/>
            <person name="Weisblat D.A."/>
            <person name="Putnam N.H."/>
            <person name="Grigoriev I.V."/>
            <person name="Rokhsar D.S."/>
        </authorList>
    </citation>
    <scope>NUCLEOTIDE SEQUENCE</scope>
    <source>
        <strain evidence="5">I ESC-2004</strain>
    </source>
</reference>
<dbReference type="PANTHER" id="PTHR31935">
    <property type="entry name" value="COILED-COIL DOMAIN-CONTAINING PROTEIN 13"/>
    <property type="match status" value="1"/>
</dbReference>
<name>R7V9P0_CAPTE</name>
<feature type="region of interest" description="Disordered" evidence="2">
    <location>
        <begin position="1"/>
        <end position="22"/>
    </location>
</feature>
<protein>
    <recommendedName>
        <fullName evidence="6">Coiled-coil domain-containing protein 13</fullName>
    </recommendedName>
</protein>
<reference evidence="4" key="3">
    <citation type="submission" date="2015-06" db="UniProtKB">
        <authorList>
            <consortium name="EnsemblMetazoa"/>
        </authorList>
    </citation>
    <scope>IDENTIFICATION</scope>
</reference>
<keyword evidence="1" id="KW-0175">Coiled coil</keyword>
<proteinExistence type="predicted"/>
<evidence type="ECO:0000256" key="1">
    <source>
        <dbReference type="SAM" id="Coils"/>
    </source>
</evidence>
<dbReference type="PANTHER" id="PTHR31935:SF1">
    <property type="entry name" value="COILED-COIL DOMAIN-CONTAINING PROTEIN 13"/>
    <property type="match status" value="1"/>
</dbReference>
<evidence type="ECO:0008006" key="6">
    <source>
        <dbReference type="Google" id="ProtNLM"/>
    </source>
</evidence>
<evidence type="ECO:0000313" key="5">
    <source>
        <dbReference type="Proteomes" id="UP000014760"/>
    </source>
</evidence>
<dbReference type="OrthoDB" id="10258312at2759"/>